<reference evidence="3 4" key="1">
    <citation type="submission" date="2021-12" db="EMBL/GenBank/DDBJ databases">
        <title>Genome sequence of Kibdelosporangium philippinense ATCC 49844.</title>
        <authorList>
            <person name="Fedorov E.A."/>
            <person name="Omeragic M."/>
            <person name="Shalygina K.F."/>
            <person name="Maclea K.S."/>
        </authorList>
    </citation>
    <scope>NUCLEOTIDE SEQUENCE [LARGE SCALE GENOMIC DNA]</scope>
    <source>
        <strain evidence="3 4">ATCC 49844</strain>
    </source>
</reference>
<dbReference type="Proteomes" id="UP001521150">
    <property type="component" value="Unassembled WGS sequence"/>
</dbReference>
<dbReference type="InterPro" id="IPR025110">
    <property type="entry name" value="AMP-bd_C"/>
</dbReference>
<dbReference type="InterPro" id="IPR000873">
    <property type="entry name" value="AMP-dep_synth/lig_dom"/>
</dbReference>
<proteinExistence type="predicted"/>
<dbReference type="PROSITE" id="PS00455">
    <property type="entry name" value="AMP_BINDING"/>
    <property type="match status" value="1"/>
</dbReference>
<comment type="caution">
    <text evidence="3">The sequence shown here is derived from an EMBL/GenBank/DDBJ whole genome shotgun (WGS) entry which is preliminary data.</text>
</comment>
<sequence length="537" mass="59245">MDLDKLNVRDFLEEAAARNPDQPYLIWQDQEQTYADFVAEVDAAAAVWRELGVRKGDRVAFMADNSPGFLHAWLGLAKIGGILVAINTGFKLAEAGYLVEHSEAVAALVDPRHTGFFNTIQQTAPSLRTVSTLGAADGGFSDFTTAMAQVDRAPGATVDLAGDDVISLIYTSGTTGRPKGVMQTHRNYVLTGQAYPYWMGMNKGDRIYACLPLFHINSQAYSTMGAIGAEGAIVLAPRFSASGFWPEVRRHRVTVFNFIGAMAVIMSKSEPSPSDSDNEVRVAYGVPALPQHVREEVEQRFKLDCVSGFGMSETTYGLLEPRDVPRKPGTMGIPRHHPDPSVPRTEARVVDKNGNEVGPREVGELIVRNAAMMRGYFRDPERTAEALRDGWLYTGDSAWRDEDGWFYFVDRVKDIIRRRGENVSSLEVEQTLDAHPAVRQAAVIGVPSDLLDEDICAIVVAQPGTTPTAAELIEWCTQRLARFKVPRYIEFVTEIPMTPTAKIEKHRLRSGDYARGERFDIGEAATRLSASRSSEEA</sequence>
<feature type="domain" description="AMP-binding enzyme C-terminal" evidence="2">
    <location>
        <begin position="427"/>
        <end position="502"/>
    </location>
</feature>
<dbReference type="RefSeq" id="WP_233723052.1">
    <property type="nucleotide sequence ID" value="NZ_JAJVCN010000001.1"/>
</dbReference>
<dbReference type="InterPro" id="IPR020845">
    <property type="entry name" value="AMP-binding_CS"/>
</dbReference>
<dbReference type="Pfam" id="PF00501">
    <property type="entry name" value="AMP-binding"/>
    <property type="match status" value="1"/>
</dbReference>
<dbReference type="InterPro" id="IPR042099">
    <property type="entry name" value="ANL_N_sf"/>
</dbReference>
<dbReference type="EMBL" id="JAJVCN010000001">
    <property type="protein sequence ID" value="MCE7002013.1"/>
    <property type="molecule type" value="Genomic_DNA"/>
</dbReference>
<organism evidence="3 4">
    <name type="scientific">Kibdelosporangium philippinense</name>
    <dbReference type="NCBI Taxonomy" id="211113"/>
    <lineage>
        <taxon>Bacteria</taxon>
        <taxon>Bacillati</taxon>
        <taxon>Actinomycetota</taxon>
        <taxon>Actinomycetes</taxon>
        <taxon>Pseudonocardiales</taxon>
        <taxon>Pseudonocardiaceae</taxon>
        <taxon>Kibdelosporangium</taxon>
    </lineage>
</organism>
<evidence type="ECO:0000313" key="4">
    <source>
        <dbReference type="Proteomes" id="UP001521150"/>
    </source>
</evidence>
<dbReference type="Gene3D" id="3.30.300.30">
    <property type="match status" value="1"/>
</dbReference>
<dbReference type="InterPro" id="IPR045851">
    <property type="entry name" value="AMP-bd_C_sf"/>
</dbReference>
<evidence type="ECO:0000313" key="3">
    <source>
        <dbReference type="EMBL" id="MCE7002013.1"/>
    </source>
</evidence>
<evidence type="ECO:0000259" key="1">
    <source>
        <dbReference type="Pfam" id="PF00501"/>
    </source>
</evidence>
<dbReference type="InterPro" id="IPR050237">
    <property type="entry name" value="ATP-dep_AMP-bd_enzyme"/>
</dbReference>
<accession>A0ABS8Z615</accession>
<dbReference type="PANTHER" id="PTHR43767">
    <property type="entry name" value="LONG-CHAIN-FATTY-ACID--COA LIGASE"/>
    <property type="match status" value="1"/>
</dbReference>
<gene>
    <name evidence="3" type="ORF">LWC34_04085</name>
</gene>
<name>A0ABS8Z615_9PSEU</name>
<evidence type="ECO:0000259" key="2">
    <source>
        <dbReference type="Pfam" id="PF13193"/>
    </source>
</evidence>
<protein>
    <submittedName>
        <fullName evidence="3">AMP-binding protein</fullName>
    </submittedName>
</protein>
<dbReference type="PANTHER" id="PTHR43767:SF1">
    <property type="entry name" value="NONRIBOSOMAL PEPTIDE SYNTHASE PES1 (EUROFUNG)-RELATED"/>
    <property type="match status" value="1"/>
</dbReference>
<keyword evidence="4" id="KW-1185">Reference proteome</keyword>
<dbReference type="SUPFAM" id="SSF56801">
    <property type="entry name" value="Acetyl-CoA synthetase-like"/>
    <property type="match status" value="1"/>
</dbReference>
<feature type="domain" description="AMP-dependent synthetase/ligase" evidence="1">
    <location>
        <begin position="12"/>
        <end position="377"/>
    </location>
</feature>
<dbReference type="Pfam" id="PF13193">
    <property type="entry name" value="AMP-binding_C"/>
    <property type="match status" value="1"/>
</dbReference>
<dbReference type="Gene3D" id="3.40.50.12780">
    <property type="entry name" value="N-terminal domain of ligase-like"/>
    <property type="match status" value="1"/>
</dbReference>